<proteinExistence type="predicted"/>
<accession>A0A5P9NFL9</accession>
<dbReference type="InterPro" id="IPR007461">
    <property type="entry name" value="Ysc84_actin-binding"/>
</dbReference>
<name>A0A5P9NFL9_9GAMM</name>
<evidence type="ECO:0000256" key="1">
    <source>
        <dbReference type="SAM" id="SignalP"/>
    </source>
</evidence>
<keyword evidence="1" id="KW-0732">Signal</keyword>
<keyword evidence="4" id="KW-1185">Reference proteome</keyword>
<evidence type="ECO:0000313" key="3">
    <source>
        <dbReference type="EMBL" id="QFU74561.1"/>
    </source>
</evidence>
<evidence type="ECO:0000259" key="2">
    <source>
        <dbReference type="Pfam" id="PF04366"/>
    </source>
</evidence>
<dbReference type="CDD" id="cd11524">
    <property type="entry name" value="SYLF"/>
    <property type="match status" value="1"/>
</dbReference>
<dbReference type="Pfam" id="PF04366">
    <property type="entry name" value="Ysc84"/>
    <property type="match status" value="1"/>
</dbReference>
<dbReference type="KEGG" id="halc:EY643_02230"/>
<feature type="chain" id="PRO_5025015057" description="Ysc84 actin-binding domain-containing protein" evidence="1">
    <location>
        <begin position="22"/>
        <end position="178"/>
    </location>
</feature>
<dbReference type="EMBL" id="CP036422">
    <property type="protein sequence ID" value="QFU74561.1"/>
    <property type="molecule type" value="Genomic_DNA"/>
</dbReference>
<protein>
    <recommendedName>
        <fullName evidence="2">Ysc84 actin-binding domain-containing protein</fullName>
    </recommendedName>
</protein>
<dbReference type="Proteomes" id="UP000326287">
    <property type="component" value="Chromosome"/>
</dbReference>
<dbReference type="AlphaFoldDB" id="A0A5P9NFL9"/>
<reference evidence="3 4" key="1">
    <citation type="submission" date="2019-02" db="EMBL/GenBank/DDBJ databases">
        <authorList>
            <person name="Li S.-H."/>
        </authorList>
    </citation>
    <scope>NUCLEOTIDE SEQUENCE [LARGE SCALE GENOMIC DNA]</scope>
    <source>
        <strain evidence="3 4">IMCC14385</strain>
    </source>
</reference>
<dbReference type="RefSeq" id="WP_152660673.1">
    <property type="nucleotide sequence ID" value="NZ_CP036422.1"/>
</dbReference>
<feature type="signal peptide" evidence="1">
    <location>
        <begin position="1"/>
        <end position="21"/>
    </location>
</feature>
<sequence length="178" mass="18746">MNRIVWSLTLLLLLLSGPLRADSVEHINSESVRVLGLLQDEVPGADGMIRAAAGVLVFPDVVKLGFGVGGQYGEGVLLVAGEPEGYYATAGASFGLQLGAVRKSEVILFMTDEALQQFSGSRGWQVGIDGNVTVVKHSAGAHLDSREAQDPVVAFILSDEGLMADLSLEGAKITRLAR</sequence>
<evidence type="ECO:0000313" key="4">
    <source>
        <dbReference type="Proteomes" id="UP000326287"/>
    </source>
</evidence>
<gene>
    <name evidence="3" type="ORF">EY643_02230</name>
</gene>
<feature type="domain" description="Ysc84 actin-binding" evidence="2">
    <location>
        <begin position="91"/>
        <end position="174"/>
    </location>
</feature>
<organism evidence="3 4">
    <name type="scientific">Halioglobus maricola</name>
    <dbReference type="NCBI Taxonomy" id="2601894"/>
    <lineage>
        <taxon>Bacteria</taxon>
        <taxon>Pseudomonadati</taxon>
        <taxon>Pseudomonadota</taxon>
        <taxon>Gammaproteobacteria</taxon>
        <taxon>Cellvibrionales</taxon>
        <taxon>Halieaceae</taxon>
        <taxon>Halioglobus</taxon>
    </lineage>
</organism>
<dbReference type="OrthoDB" id="198978at2"/>